<organism evidence="1 2">
    <name type="scientific">Solanum verrucosum</name>
    <dbReference type="NCBI Taxonomy" id="315347"/>
    <lineage>
        <taxon>Eukaryota</taxon>
        <taxon>Viridiplantae</taxon>
        <taxon>Streptophyta</taxon>
        <taxon>Embryophyta</taxon>
        <taxon>Tracheophyta</taxon>
        <taxon>Spermatophyta</taxon>
        <taxon>Magnoliopsida</taxon>
        <taxon>eudicotyledons</taxon>
        <taxon>Gunneridae</taxon>
        <taxon>Pentapetalae</taxon>
        <taxon>asterids</taxon>
        <taxon>lamiids</taxon>
        <taxon>Solanales</taxon>
        <taxon>Solanaceae</taxon>
        <taxon>Solanoideae</taxon>
        <taxon>Solaneae</taxon>
        <taxon>Solanum</taxon>
    </lineage>
</organism>
<gene>
    <name evidence="1" type="ORF">MTR67_034806</name>
</gene>
<keyword evidence="2" id="KW-1185">Reference proteome</keyword>
<dbReference type="Proteomes" id="UP001234989">
    <property type="component" value="Chromosome 8"/>
</dbReference>
<name>A0AAF0U945_SOLVR</name>
<accession>A0AAF0U945</accession>
<proteinExistence type="predicted"/>
<sequence>MAKINCTWYIREDQVSPLNLGLTKKHLEKNKERDENMAKIMTQMDLLMKHVIGVSYKVLNAVGANSGVSLDDAQFEAICNEDVLFLSNHVGVSRPSYPRSVGIKVGIEIMMIVGEIKIEIGAIG</sequence>
<reference evidence="1" key="1">
    <citation type="submission" date="2023-08" db="EMBL/GenBank/DDBJ databases">
        <title>A de novo genome assembly of Solanum verrucosum Schlechtendal, a Mexican diploid species geographically isolated from the other diploid A-genome species in potato relatives.</title>
        <authorList>
            <person name="Hosaka K."/>
        </authorList>
    </citation>
    <scope>NUCLEOTIDE SEQUENCE</scope>
    <source>
        <tissue evidence="1">Young leaves</tissue>
    </source>
</reference>
<dbReference type="EMBL" id="CP133619">
    <property type="protein sequence ID" value="WMV41421.1"/>
    <property type="molecule type" value="Genomic_DNA"/>
</dbReference>
<evidence type="ECO:0000313" key="1">
    <source>
        <dbReference type="EMBL" id="WMV41421.1"/>
    </source>
</evidence>
<evidence type="ECO:0000313" key="2">
    <source>
        <dbReference type="Proteomes" id="UP001234989"/>
    </source>
</evidence>
<dbReference type="AlphaFoldDB" id="A0AAF0U945"/>
<protein>
    <submittedName>
        <fullName evidence="1">Uncharacterized protein</fullName>
    </submittedName>
</protein>